<comment type="caution">
    <text evidence="1">The sequence shown here is derived from an EMBL/GenBank/DDBJ whole genome shotgun (WGS) entry which is preliminary data.</text>
</comment>
<gene>
    <name evidence="1" type="ORF">E2986_12097</name>
</gene>
<sequence length="215" mass="24121">MKYDANELSHGMDSNENHIDAAATSPVVIVLTDRLTKIVVSSRHFLVLVGGDVAQDFIRGTVGSHSSIDRQQSTLVVVTCNDNRYLQYRMYERRCITLNRSDQSFDTISLFRHSLGISLDECAISPFRHSLGISLDKCAISPFRHSLGISLDECAISPFRHSLGISLDECAIVIHFLKLLLSLDFGNRRVEITRCITLNCIDQSFDTIVDNPKLY</sequence>
<evidence type="ECO:0000313" key="2">
    <source>
        <dbReference type="Proteomes" id="UP000655588"/>
    </source>
</evidence>
<reference evidence="1" key="1">
    <citation type="submission" date="2019-11" db="EMBL/GenBank/DDBJ databases">
        <title>The nuclear and mitochondrial genomes of Frieseomelitta varia - a highly eusocial stingless bee (Meliponini) with a permanently sterile worker caste.</title>
        <authorList>
            <person name="Freitas F.C.P."/>
            <person name="Lourenco A.P."/>
            <person name="Nunes F.M.F."/>
            <person name="Paschoal A.R."/>
            <person name="Abreu F.C.P."/>
            <person name="Barbin F.O."/>
            <person name="Bataglia L."/>
            <person name="Cardoso-Junior C.A.M."/>
            <person name="Cervoni M.S."/>
            <person name="Silva S.R."/>
            <person name="Dalarmi F."/>
            <person name="Del Lama M.A."/>
            <person name="Depintor T.S."/>
            <person name="Ferreira K.M."/>
            <person name="Goria P.S."/>
            <person name="Jaskot M.C."/>
            <person name="Lago D.C."/>
            <person name="Luna-Lucena D."/>
            <person name="Moda L.M."/>
            <person name="Nascimento L."/>
            <person name="Pedrino M."/>
            <person name="Rabico F.O."/>
            <person name="Sanches F.C."/>
            <person name="Santos D.E."/>
            <person name="Santos C.G."/>
            <person name="Vieira J."/>
            <person name="Lopes T.F."/>
            <person name="Barchuk A.R."/>
            <person name="Hartfelder K."/>
            <person name="Simoes Z.L.P."/>
            <person name="Bitondi M.M.G."/>
            <person name="Pinheiro D.G."/>
        </authorList>
    </citation>
    <scope>NUCLEOTIDE SEQUENCE</scope>
    <source>
        <strain evidence="1">USP_RPSP 00005682</strain>
        <tissue evidence="1">Whole individual</tissue>
    </source>
</reference>
<proteinExistence type="predicted"/>
<dbReference type="Proteomes" id="UP000655588">
    <property type="component" value="Unassembled WGS sequence"/>
</dbReference>
<protein>
    <submittedName>
        <fullName evidence="1">Uncharacterized protein</fullName>
    </submittedName>
</protein>
<organism evidence="1 2">
    <name type="scientific">Frieseomelitta varia</name>
    <dbReference type="NCBI Taxonomy" id="561572"/>
    <lineage>
        <taxon>Eukaryota</taxon>
        <taxon>Metazoa</taxon>
        <taxon>Ecdysozoa</taxon>
        <taxon>Arthropoda</taxon>
        <taxon>Hexapoda</taxon>
        <taxon>Insecta</taxon>
        <taxon>Pterygota</taxon>
        <taxon>Neoptera</taxon>
        <taxon>Endopterygota</taxon>
        <taxon>Hymenoptera</taxon>
        <taxon>Apocrita</taxon>
        <taxon>Aculeata</taxon>
        <taxon>Apoidea</taxon>
        <taxon>Anthophila</taxon>
        <taxon>Apidae</taxon>
        <taxon>Frieseomelitta</taxon>
    </lineage>
</organism>
<dbReference type="AlphaFoldDB" id="A0A833SAR0"/>
<dbReference type="EMBL" id="WNWW01000038">
    <property type="protein sequence ID" value="KAF3430561.1"/>
    <property type="molecule type" value="Genomic_DNA"/>
</dbReference>
<name>A0A833SAR0_9HYME</name>
<accession>A0A833SAR0</accession>
<keyword evidence="2" id="KW-1185">Reference proteome</keyword>
<evidence type="ECO:0000313" key="1">
    <source>
        <dbReference type="EMBL" id="KAF3430561.1"/>
    </source>
</evidence>